<feature type="compositionally biased region" description="Basic and acidic residues" evidence="1">
    <location>
        <begin position="1353"/>
        <end position="1362"/>
    </location>
</feature>
<reference evidence="2" key="1">
    <citation type="submission" date="2023-10" db="EMBL/GenBank/DDBJ databases">
        <authorList>
            <person name="Chen Y."/>
            <person name="Shah S."/>
            <person name="Dougan E. K."/>
            <person name="Thang M."/>
            <person name="Chan C."/>
        </authorList>
    </citation>
    <scope>NUCLEOTIDE SEQUENCE [LARGE SCALE GENOMIC DNA]</scope>
</reference>
<dbReference type="Proteomes" id="UP001189429">
    <property type="component" value="Unassembled WGS sequence"/>
</dbReference>
<feature type="compositionally biased region" description="Low complexity" evidence="1">
    <location>
        <begin position="1260"/>
        <end position="1296"/>
    </location>
</feature>
<feature type="region of interest" description="Disordered" evidence="1">
    <location>
        <begin position="1185"/>
        <end position="1406"/>
    </location>
</feature>
<evidence type="ECO:0000313" key="3">
    <source>
        <dbReference type="Proteomes" id="UP001189429"/>
    </source>
</evidence>
<protein>
    <submittedName>
        <fullName evidence="2">Uncharacterized protein</fullName>
    </submittedName>
</protein>
<evidence type="ECO:0000256" key="1">
    <source>
        <dbReference type="SAM" id="MobiDB-lite"/>
    </source>
</evidence>
<feature type="region of interest" description="Disordered" evidence="1">
    <location>
        <begin position="1"/>
        <end position="70"/>
    </location>
</feature>
<name>A0ABN9TVU2_9DINO</name>
<feature type="compositionally biased region" description="Low complexity" evidence="1">
    <location>
        <begin position="24"/>
        <end position="42"/>
    </location>
</feature>
<dbReference type="EMBL" id="CAUYUJ010015143">
    <property type="protein sequence ID" value="CAK0850382.1"/>
    <property type="molecule type" value="Genomic_DNA"/>
</dbReference>
<feature type="compositionally biased region" description="Low complexity" evidence="1">
    <location>
        <begin position="1036"/>
        <end position="1056"/>
    </location>
</feature>
<feature type="compositionally biased region" description="Low complexity" evidence="1">
    <location>
        <begin position="1109"/>
        <end position="1121"/>
    </location>
</feature>
<feature type="compositionally biased region" description="Low complexity" evidence="1">
    <location>
        <begin position="893"/>
        <end position="921"/>
    </location>
</feature>
<feature type="region of interest" description="Disordered" evidence="1">
    <location>
        <begin position="1010"/>
        <end position="1167"/>
    </location>
</feature>
<comment type="caution">
    <text evidence="2">The sequence shown here is derived from an EMBL/GenBank/DDBJ whole genome shotgun (WGS) entry which is preliminary data.</text>
</comment>
<feature type="compositionally biased region" description="Polar residues" evidence="1">
    <location>
        <begin position="987"/>
        <end position="996"/>
    </location>
</feature>
<proteinExistence type="predicted"/>
<evidence type="ECO:0000313" key="2">
    <source>
        <dbReference type="EMBL" id="CAK0850382.1"/>
    </source>
</evidence>
<feature type="region of interest" description="Disordered" evidence="1">
    <location>
        <begin position="892"/>
        <end position="921"/>
    </location>
</feature>
<gene>
    <name evidence="2" type="ORF">PCOR1329_LOCUS42804</name>
</gene>
<feature type="compositionally biased region" description="Polar residues" evidence="1">
    <location>
        <begin position="1228"/>
        <end position="1242"/>
    </location>
</feature>
<accession>A0ABN9TVU2</accession>
<feature type="compositionally biased region" description="Polar residues" evidence="1">
    <location>
        <begin position="1126"/>
        <end position="1139"/>
    </location>
</feature>
<keyword evidence="3" id="KW-1185">Reference proteome</keyword>
<organism evidence="2 3">
    <name type="scientific">Prorocentrum cordatum</name>
    <dbReference type="NCBI Taxonomy" id="2364126"/>
    <lineage>
        <taxon>Eukaryota</taxon>
        <taxon>Sar</taxon>
        <taxon>Alveolata</taxon>
        <taxon>Dinophyceae</taxon>
        <taxon>Prorocentrales</taxon>
        <taxon>Prorocentraceae</taxon>
        <taxon>Prorocentrum</taxon>
    </lineage>
</organism>
<sequence>MPPPTLWLGAGAGTAEGRHRRAAPRPGRGCRPASAPASPLPLERSGPGGAFATPRAPSEVSLGGWSARSGSDERAPFFRHGICEDLIARRPGWCPEPSGGIPGGGGLEAGETAVGEPPRGAAEAGPWRVRFLAGISKQRVHWRSSRVDVPCHVGAELRGHRRQDAWTVVTEVCHGCHGHAMSTRHDPEQYLHAAHTIVREGLQLALKGRAPEVESRVLLTTDLCCRVGCLEVFLLPPVEHRQHAVLLHSKLISRIFPTAEGLSRKLLLGMAAGSADAKWPARCASLAEGAGTTAAAEGAQAELPRATALSRAHSAPQQSCVIAELEPALEFRHTVSPNDEEPLVGQARGACLGLRGLRDELARARGERDAAAMHAALREAERAQLPDGEAALARAELEALCWEARTAVQRRDVVRLGQALEGWCIPQAAQLPRASEGSADALHGLAAAARKLRQWVQACSSIHNAFESVVASQPQERRARLAHLVRQLEAAHAQGLRLPPAAEAAWRKALCEGMAALSVPAAGGGPSVVTRLRESAMRKLTMRLQEALGGPLSLAALESAAHEADRLGVAAAAGPSADDTGGPGQLVAEVQRCRAALRALRARLEGALDALLGSAAPTGGLEPSAGALAALVEEAGRCQARSGALGFDDPSVAAGRAVLSARGLQVRRHGGHLLVRLGAGGAPPWHGASEAASAEVLTSRADELSQRTTTDQGGWCFVPPGAEEFDILLLGEPGLRRAVFHRASLRSWQVRELEPDLGMLRVLRASDPPLRYAVSLGGPAAAPKGWRPGTGVPLALIGEDSGGIASASQPSPALRRRLHGAAAGAPVAVALSRGRRPSKEVGAPQDYTDDGGWCRLKDPSAGAVRLWPPLDGQRAYQPVDVVIASLPTEVELPPARSPSGGGTPSSAASASFGSATEAGSASLGSFSTAGQTVQDDHTCQPIGLEGQACLPDVSSSLAARRPSQLRLRLAERAASSPRPLPAEATASPRQQPTELTLSAHSARAAVAETLELSTSPSPAGAALAEPPVEESESELAAFPGAAVATASASPAEARPPARQPQPEELPYPAFIAASTQPAEGPAPSPQPSELTASRTPRRAELTSSPRPPAAAAAEQGAPSQQRADSDGQQPTELTLSAHSAQAPVAETPELSTSPSSAGAVLAEPPVEESEFAAFTGAAVATASATPAEALPPARQPQLAELPYPASIAASTQPAEGPAPSLQARPSELTASRSPRQAELTTSPRPPRQLRSREPPASREQAATARRPGATQRGTAAGAAAPARQQGRARGRGAPQPHVGAEPRQGRAGGAAGGGALGGRAAAATPRQPWRRRRRRCTAVGGGTVDVRPRQRGPHSDPRDAGDLRQGNTPRVDAGRAVPGGRGGSGLAGGAFPEVGRWQRLALRSQA</sequence>
<feature type="region of interest" description="Disordered" evidence="1">
    <location>
        <begin position="972"/>
        <end position="996"/>
    </location>
</feature>
<feature type="compositionally biased region" description="Gly residues" evidence="1">
    <location>
        <begin position="1306"/>
        <end position="1317"/>
    </location>
</feature>
<feature type="region of interest" description="Disordered" evidence="1">
    <location>
        <begin position="833"/>
        <end position="854"/>
    </location>
</feature>
<feature type="compositionally biased region" description="Gly residues" evidence="1">
    <location>
        <begin position="1377"/>
        <end position="1388"/>
    </location>
</feature>
<feature type="compositionally biased region" description="Low complexity" evidence="1">
    <location>
        <begin position="1318"/>
        <end position="1327"/>
    </location>
</feature>